<keyword evidence="1" id="KW-1133">Transmembrane helix</keyword>
<dbReference type="NCBIfam" id="NF041644">
    <property type="entry name" value="CBO0543_fam"/>
    <property type="match status" value="1"/>
</dbReference>
<feature type="transmembrane region" description="Helical" evidence="1">
    <location>
        <begin position="72"/>
        <end position="90"/>
    </location>
</feature>
<dbReference type="AlphaFoldDB" id="A4IPW0"/>
<proteinExistence type="predicted"/>
<feature type="transmembrane region" description="Helical" evidence="1">
    <location>
        <begin position="46"/>
        <end position="63"/>
    </location>
</feature>
<dbReference type="eggNOG" id="ENOG50332WJ">
    <property type="taxonomic scope" value="Bacteria"/>
</dbReference>
<protein>
    <submittedName>
        <fullName evidence="2">Uncharacterized protein</fullName>
    </submittedName>
</protein>
<dbReference type="HOGENOM" id="CLU_119466_0_0_9"/>
<feature type="transmembrane region" description="Helical" evidence="1">
    <location>
        <begin position="166"/>
        <end position="186"/>
    </location>
</feature>
<feature type="transmembrane region" description="Helical" evidence="1">
    <location>
        <begin position="105"/>
        <end position="124"/>
    </location>
</feature>
<gene>
    <name evidence="2" type="ordered locus">GTNG_2012</name>
</gene>
<organism evidence="2 3">
    <name type="scientific">Geobacillus thermodenitrificans (strain NG80-2)</name>
    <dbReference type="NCBI Taxonomy" id="420246"/>
    <lineage>
        <taxon>Bacteria</taxon>
        <taxon>Bacillati</taxon>
        <taxon>Bacillota</taxon>
        <taxon>Bacilli</taxon>
        <taxon>Bacillales</taxon>
        <taxon>Anoxybacillaceae</taxon>
        <taxon>Geobacillus</taxon>
    </lineage>
</organism>
<dbReference type="Proteomes" id="UP000001578">
    <property type="component" value="Chromosome"/>
</dbReference>
<reference evidence="2 3" key="1">
    <citation type="journal article" date="2007" name="Proc. Natl. Acad. Sci. U.S.A.">
        <title>Genome and proteome of long-chain alkane degrading Geobacillus thermodenitrificans NG80-2 isolated from a deep-subsurface oil reservoir.</title>
        <authorList>
            <person name="Feng L."/>
            <person name="Wang W."/>
            <person name="Cheng J."/>
            <person name="Ren Y."/>
            <person name="Zhao G."/>
            <person name="Gao C."/>
            <person name="Tang Y."/>
            <person name="Liu X."/>
            <person name="Han W."/>
            <person name="Peng X."/>
            <person name="Liu R."/>
            <person name="Wang L."/>
        </authorList>
    </citation>
    <scope>NUCLEOTIDE SEQUENCE [LARGE SCALE GENOMIC DNA]</scope>
    <source>
        <strain evidence="2 3">NG80-2</strain>
    </source>
</reference>
<dbReference type="EMBL" id="CP000557">
    <property type="protein sequence ID" value="ABO67364.1"/>
    <property type="molecule type" value="Genomic_DNA"/>
</dbReference>
<dbReference type="InterPro" id="IPR048147">
    <property type="entry name" value="CBO0543-like"/>
</dbReference>
<dbReference type="KEGG" id="gtn:GTNG_2012"/>
<evidence type="ECO:0000313" key="2">
    <source>
        <dbReference type="EMBL" id="ABO67364.1"/>
    </source>
</evidence>
<name>A4IPW0_GEOTN</name>
<keyword evidence="1" id="KW-0472">Membrane</keyword>
<sequence>MSSLSFSHKVPGQKLLRGRCFYTKPYLSIITNSKALIGDDEIMDQIHLWSLLVIGAILLFFSLRTPPIKDKLCVFLLKTYFSTFFGVIVVENKLLEYPVRFLDQYFEASILFEYFLYPIVCVYFYQTSYHSRLPGIIGQCLLYAAALTGVEVLYEKYTNLIEYHRWTWMYSFITIFVLSFSVRMLMKLIHKREQSTS</sequence>
<keyword evidence="1" id="KW-0812">Transmembrane</keyword>
<accession>A4IPW0</accession>
<evidence type="ECO:0000313" key="3">
    <source>
        <dbReference type="Proteomes" id="UP000001578"/>
    </source>
</evidence>
<feature type="transmembrane region" description="Helical" evidence="1">
    <location>
        <begin position="136"/>
        <end position="154"/>
    </location>
</feature>
<evidence type="ECO:0000256" key="1">
    <source>
        <dbReference type="SAM" id="Phobius"/>
    </source>
</evidence>